<dbReference type="InterPro" id="IPR050478">
    <property type="entry name" value="Ethylene_sulfur-biosynth"/>
</dbReference>
<keyword evidence="1" id="KW-0663">Pyridoxal phosphate</keyword>
<dbReference type="GO" id="GO:0008483">
    <property type="term" value="F:transaminase activity"/>
    <property type="evidence" value="ECO:0007669"/>
    <property type="project" value="TreeGrafter"/>
</dbReference>
<gene>
    <name evidence="2" type="ORF">CYMTET_16233</name>
</gene>
<organism evidence="2 3">
    <name type="scientific">Cymbomonas tetramitiformis</name>
    <dbReference type="NCBI Taxonomy" id="36881"/>
    <lineage>
        <taxon>Eukaryota</taxon>
        <taxon>Viridiplantae</taxon>
        <taxon>Chlorophyta</taxon>
        <taxon>Pyramimonadophyceae</taxon>
        <taxon>Pyramimonadales</taxon>
        <taxon>Pyramimonadaceae</taxon>
        <taxon>Cymbomonas</taxon>
    </lineage>
</organism>
<reference evidence="2 3" key="1">
    <citation type="journal article" date="2015" name="Genome Biol. Evol.">
        <title>Comparative Genomics of a Bacterivorous Green Alga Reveals Evolutionary Causalities and Consequences of Phago-Mixotrophic Mode of Nutrition.</title>
        <authorList>
            <person name="Burns J.A."/>
            <person name="Paasch A."/>
            <person name="Narechania A."/>
            <person name="Kim E."/>
        </authorList>
    </citation>
    <scope>NUCLEOTIDE SEQUENCE [LARGE SCALE GENOMIC DNA]</scope>
    <source>
        <strain evidence="2 3">PLY_AMNH</strain>
    </source>
</reference>
<dbReference type="InterPro" id="IPR015422">
    <property type="entry name" value="PyrdxlP-dep_Trfase_small"/>
</dbReference>
<dbReference type="GO" id="GO:0006520">
    <property type="term" value="P:amino acid metabolic process"/>
    <property type="evidence" value="ECO:0007669"/>
    <property type="project" value="TreeGrafter"/>
</dbReference>
<dbReference type="PANTHER" id="PTHR43795">
    <property type="entry name" value="BIFUNCTIONAL ASPARTATE AMINOTRANSFERASE AND GLUTAMATE/ASPARTATE-PREPHENATE AMINOTRANSFERASE-RELATED"/>
    <property type="match status" value="1"/>
</dbReference>
<dbReference type="InterPro" id="IPR015424">
    <property type="entry name" value="PyrdxlP-dep_Trfase"/>
</dbReference>
<dbReference type="AlphaFoldDB" id="A0AAE0GCE8"/>
<sequence>MEALEQNLLHHPSCCPIVCNRSQMSCDLSSDDRSTQPASRDSRLVRALVPFLCDAGWGSPQMGPQWLNHEDIYANESASGQQLFRACLHSLLRPGKDTALVLTPHTLDVRNVLEEICCAPFFVQFRKDEGPPAASQRELLEDLEWAYAAAEEAAGRSGGRCSALVLSTPCPMTGQVADCLVVGALLRWAATKPGLHFVVDETLGVGAFSDARIQFDTCEEHDSDDELAALQAAADLEASREWGRHWGRGRGFVSASAMLAPGDDRAHIIGAVDHDSCSSARGWDKCAAWLLSQNVSVQKKVASYLEAPSQAGGSEDSFMSMLEAEEGEYISRLCARNSVQMRTRQELTRRLLHEAPIATGTSNGIITVHSMAGSYVLCDLRRFLDSDGTAWNSSPDFEQELALFDELFEVHGVLLAPGALFGASEPGWFRMNVAWDEDALIDGIDRLSLALRWRNGTGCG</sequence>
<comment type="caution">
    <text evidence="2">The sequence shown here is derived from an EMBL/GenBank/DDBJ whole genome shotgun (WGS) entry which is preliminary data.</text>
</comment>
<evidence type="ECO:0000313" key="3">
    <source>
        <dbReference type="Proteomes" id="UP001190700"/>
    </source>
</evidence>
<evidence type="ECO:0000313" key="2">
    <source>
        <dbReference type="EMBL" id="KAK3275650.1"/>
    </source>
</evidence>
<dbReference type="Gene3D" id="3.40.640.10">
    <property type="entry name" value="Type I PLP-dependent aspartate aminotransferase-like (Major domain)"/>
    <property type="match status" value="1"/>
</dbReference>
<dbReference type="PANTHER" id="PTHR43795:SF39">
    <property type="entry name" value="AMINOTRANSFERASE CLASS I_CLASSII DOMAIN-CONTAINING PROTEIN"/>
    <property type="match status" value="1"/>
</dbReference>
<proteinExistence type="predicted"/>
<dbReference type="InterPro" id="IPR015421">
    <property type="entry name" value="PyrdxlP-dep_Trfase_major"/>
</dbReference>
<accession>A0AAE0GCE8</accession>
<evidence type="ECO:0000256" key="1">
    <source>
        <dbReference type="ARBA" id="ARBA00022898"/>
    </source>
</evidence>
<dbReference type="Proteomes" id="UP001190700">
    <property type="component" value="Unassembled WGS sequence"/>
</dbReference>
<dbReference type="EMBL" id="LGRX02007096">
    <property type="protein sequence ID" value="KAK3275650.1"/>
    <property type="molecule type" value="Genomic_DNA"/>
</dbReference>
<keyword evidence="3" id="KW-1185">Reference proteome</keyword>
<dbReference type="SUPFAM" id="SSF53383">
    <property type="entry name" value="PLP-dependent transferases"/>
    <property type="match status" value="1"/>
</dbReference>
<evidence type="ECO:0008006" key="4">
    <source>
        <dbReference type="Google" id="ProtNLM"/>
    </source>
</evidence>
<protein>
    <recommendedName>
        <fullName evidence="4">Aminotransferase class I/classII domain-containing protein</fullName>
    </recommendedName>
</protein>
<dbReference type="Gene3D" id="3.90.1150.10">
    <property type="entry name" value="Aspartate Aminotransferase, domain 1"/>
    <property type="match status" value="1"/>
</dbReference>
<name>A0AAE0GCE8_9CHLO</name>